<proteinExistence type="predicted"/>
<dbReference type="InterPro" id="IPR032831">
    <property type="entry name" value="LptM_cons"/>
</dbReference>
<evidence type="ECO:0000256" key="4">
    <source>
        <dbReference type="ARBA" id="ARBA00023139"/>
    </source>
</evidence>
<keyword evidence="5" id="KW-0998">Cell outer membrane</keyword>
<keyword evidence="2" id="KW-0732">Signal</keyword>
<evidence type="ECO:0000256" key="3">
    <source>
        <dbReference type="ARBA" id="ARBA00023136"/>
    </source>
</evidence>
<keyword evidence="4" id="KW-0564">Palmitate</keyword>
<comment type="subcellular location">
    <subcellularLocation>
        <location evidence="1">Cell outer membrane</location>
        <topology evidence="1">Lipid-anchor</topology>
    </subcellularLocation>
</comment>
<reference evidence="8 9" key="2">
    <citation type="submission" date="2020-08" db="EMBL/GenBank/DDBJ databases">
        <title>Stappia taiwanensis sp. nov., isolated from a coastal thermal spring.</title>
        <authorList>
            <person name="Kampfer P."/>
        </authorList>
    </citation>
    <scope>NUCLEOTIDE SEQUENCE [LARGE SCALE GENOMIC DNA]</scope>
    <source>
        <strain evidence="8 9">DSM 23284</strain>
    </source>
</reference>
<evidence type="ECO:0000256" key="1">
    <source>
        <dbReference type="ARBA" id="ARBA00004459"/>
    </source>
</evidence>
<evidence type="ECO:0000256" key="2">
    <source>
        <dbReference type="ARBA" id="ARBA00022729"/>
    </source>
</evidence>
<dbReference type="Proteomes" id="UP000559404">
    <property type="component" value="Unassembled WGS sequence"/>
</dbReference>
<evidence type="ECO:0008006" key="10">
    <source>
        <dbReference type="Google" id="ProtNLM"/>
    </source>
</evidence>
<keyword evidence="9" id="KW-1185">Reference proteome</keyword>
<dbReference type="RefSeq" id="WP_181759767.1">
    <property type="nucleotide sequence ID" value="NZ_BMCR01000006.1"/>
</dbReference>
<evidence type="ECO:0000313" key="8">
    <source>
        <dbReference type="EMBL" id="MBA4611584.1"/>
    </source>
</evidence>
<protein>
    <recommendedName>
        <fullName evidence="10">Lipoprotein-attachment site-containing protein</fullName>
    </recommendedName>
</protein>
<gene>
    <name evidence="8" type="ORF">H1W37_07980</name>
</gene>
<evidence type="ECO:0000256" key="7">
    <source>
        <dbReference type="SAM" id="MobiDB-lite"/>
    </source>
</evidence>
<organism evidence="8 9">
    <name type="scientific">Stappia taiwanensis</name>
    <dbReference type="NCBI Taxonomy" id="992267"/>
    <lineage>
        <taxon>Bacteria</taxon>
        <taxon>Pseudomonadati</taxon>
        <taxon>Pseudomonadota</taxon>
        <taxon>Alphaproteobacteria</taxon>
        <taxon>Hyphomicrobiales</taxon>
        <taxon>Stappiaceae</taxon>
        <taxon>Stappia</taxon>
    </lineage>
</organism>
<comment type="caution">
    <text evidence="8">The sequence shown here is derived from an EMBL/GenBank/DDBJ whole genome shotgun (WGS) entry which is preliminary data.</text>
</comment>
<dbReference type="NCBIfam" id="NF047847">
    <property type="entry name" value="SS_mature_LptM"/>
    <property type="match status" value="1"/>
</dbReference>
<evidence type="ECO:0000256" key="6">
    <source>
        <dbReference type="ARBA" id="ARBA00023288"/>
    </source>
</evidence>
<evidence type="ECO:0000256" key="5">
    <source>
        <dbReference type="ARBA" id="ARBA00023237"/>
    </source>
</evidence>
<evidence type="ECO:0000313" key="9">
    <source>
        <dbReference type="Proteomes" id="UP000559404"/>
    </source>
</evidence>
<accession>A0A838XX19</accession>
<feature type="region of interest" description="Disordered" evidence="7">
    <location>
        <begin position="34"/>
        <end position="62"/>
    </location>
</feature>
<dbReference type="AlphaFoldDB" id="A0A838XX19"/>
<dbReference type="EMBL" id="JACEON010000005">
    <property type="protein sequence ID" value="MBA4611584.1"/>
    <property type="molecule type" value="Genomic_DNA"/>
</dbReference>
<reference evidence="8 9" key="1">
    <citation type="submission" date="2020-07" db="EMBL/GenBank/DDBJ databases">
        <authorList>
            <person name="Li M."/>
        </authorList>
    </citation>
    <scope>NUCLEOTIDE SEQUENCE [LARGE SCALE GENOMIC DNA]</scope>
    <source>
        <strain evidence="8 9">DSM 23284</strain>
    </source>
</reference>
<keyword evidence="6" id="KW-0449">Lipoprotein</keyword>
<name>A0A838XX19_9HYPH</name>
<keyword evidence="3" id="KW-0472">Membrane</keyword>
<sequence length="73" mass="7126">MTSGLASVPARAVLLLVALLAAGTLAGCGRRGALDTPSAAGSSAVSDPMGAPVVQQPANEPVNDTPFILDAII</sequence>